<dbReference type="InterPro" id="IPR012340">
    <property type="entry name" value="NA-bd_OB-fold"/>
</dbReference>
<dbReference type="InterPro" id="IPR036612">
    <property type="entry name" value="KH_dom_type_1_sf"/>
</dbReference>
<proteinExistence type="inferred from homology"/>
<dbReference type="InterPro" id="IPR004088">
    <property type="entry name" value="KH_dom_type_1"/>
</dbReference>
<dbReference type="GO" id="GO:0071038">
    <property type="term" value="P:TRAMP-dependent tRNA surveillance pathway"/>
    <property type="evidence" value="ECO:0007669"/>
    <property type="project" value="TreeGrafter"/>
</dbReference>
<evidence type="ECO:0000256" key="6">
    <source>
        <dbReference type="ARBA" id="ARBA00023242"/>
    </source>
</evidence>
<evidence type="ECO:0000256" key="5">
    <source>
        <dbReference type="ARBA" id="ARBA00022884"/>
    </source>
</evidence>
<evidence type="ECO:0000313" key="8">
    <source>
        <dbReference type="EMBL" id="GAX77838.1"/>
    </source>
</evidence>
<evidence type="ECO:0000256" key="2">
    <source>
        <dbReference type="ARBA" id="ARBA00009155"/>
    </source>
</evidence>
<keyword evidence="6" id="KW-0539">Nucleus</keyword>
<dbReference type="SUPFAM" id="SSF54791">
    <property type="entry name" value="Eukaryotic type KH-domain (KH-domain type I)"/>
    <property type="match status" value="1"/>
</dbReference>
<comment type="caution">
    <text evidence="8">The sequence shown here is derived from an EMBL/GenBank/DDBJ whole genome shotgun (WGS) entry which is preliminary data.</text>
</comment>
<dbReference type="FunFam" id="2.40.50.140:FF:000038">
    <property type="entry name" value="Exosome complex component RRP4"/>
    <property type="match status" value="1"/>
</dbReference>
<dbReference type="PANTHER" id="PTHR21321:SF4">
    <property type="entry name" value="EXOSOME COMPLEX COMPONENT RRP4"/>
    <property type="match status" value="1"/>
</dbReference>
<evidence type="ECO:0000256" key="3">
    <source>
        <dbReference type="ARBA" id="ARBA00022552"/>
    </source>
</evidence>
<protein>
    <recommendedName>
        <fullName evidence="7">S1 motif domain-containing protein</fullName>
    </recommendedName>
</protein>
<dbReference type="InterPro" id="IPR025721">
    <property type="entry name" value="Exosome_cplx_N_dom"/>
</dbReference>
<dbReference type="Gene3D" id="2.40.50.100">
    <property type="match status" value="1"/>
</dbReference>
<dbReference type="GO" id="GO:0000177">
    <property type="term" value="C:cytoplasmic exosome (RNase complex)"/>
    <property type="evidence" value="ECO:0007669"/>
    <property type="project" value="TreeGrafter"/>
</dbReference>
<dbReference type="GO" id="GO:0071034">
    <property type="term" value="P:CUT catabolic process"/>
    <property type="evidence" value="ECO:0007669"/>
    <property type="project" value="TreeGrafter"/>
</dbReference>
<dbReference type="GO" id="GO:0034475">
    <property type="term" value="P:U4 snRNA 3'-end processing"/>
    <property type="evidence" value="ECO:0007669"/>
    <property type="project" value="TreeGrafter"/>
</dbReference>
<keyword evidence="3" id="KW-0698">rRNA processing</keyword>
<keyword evidence="4" id="KW-0271">Exosome</keyword>
<dbReference type="SUPFAM" id="SSF50249">
    <property type="entry name" value="Nucleic acid-binding proteins"/>
    <property type="match status" value="1"/>
</dbReference>
<dbReference type="Pfam" id="PF14382">
    <property type="entry name" value="ECR1_N"/>
    <property type="match status" value="1"/>
</dbReference>
<dbReference type="STRING" id="1157962.A0A250X433"/>
<dbReference type="EMBL" id="BEGY01000027">
    <property type="protein sequence ID" value="GAX77838.1"/>
    <property type="molecule type" value="Genomic_DNA"/>
</dbReference>
<dbReference type="InterPro" id="IPR048565">
    <property type="entry name" value="S1_RRP4"/>
</dbReference>
<evidence type="ECO:0000256" key="1">
    <source>
        <dbReference type="ARBA" id="ARBA00004123"/>
    </source>
</evidence>
<dbReference type="CDD" id="cd05789">
    <property type="entry name" value="S1_Rrp4"/>
    <property type="match status" value="1"/>
</dbReference>
<evidence type="ECO:0000313" key="9">
    <source>
        <dbReference type="Proteomes" id="UP000232323"/>
    </source>
</evidence>
<feature type="domain" description="S1 motif" evidence="7">
    <location>
        <begin position="89"/>
        <end position="169"/>
    </location>
</feature>
<dbReference type="InterPro" id="IPR003029">
    <property type="entry name" value="S1_domain"/>
</dbReference>
<dbReference type="InterPro" id="IPR026699">
    <property type="entry name" value="Exosome_RNA_bind1/RRP40/RRP4"/>
</dbReference>
<comment type="subcellular location">
    <subcellularLocation>
        <location evidence="1">Nucleus</location>
    </subcellularLocation>
</comment>
<dbReference type="Proteomes" id="UP000232323">
    <property type="component" value="Unassembled WGS sequence"/>
</dbReference>
<dbReference type="GO" id="GO:0000467">
    <property type="term" value="P:exonucleolytic trimming to generate mature 3'-end of 5.8S rRNA from tricistronic rRNA transcript (SSU-rRNA, 5.8S rRNA, LSU-rRNA)"/>
    <property type="evidence" value="ECO:0007669"/>
    <property type="project" value="TreeGrafter"/>
</dbReference>
<gene>
    <name evidence="8" type="ORF">CEUSTIGMA_g5280.t1</name>
</gene>
<keyword evidence="9" id="KW-1185">Reference proteome</keyword>
<dbReference type="SMART" id="SM00316">
    <property type="entry name" value="S1"/>
    <property type="match status" value="1"/>
</dbReference>
<dbReference type="SUPFAM" id="SSF110324">
    <property type="entry name" value="Ribosomal L27 protein-like"/>
    <property type="match status" value="1"/>
</dbReference>
<dbReference type="GO" id="GO:0071035">
    <property type="term" value="P:nuclear polyadenylation-dependent rRNA catabolic process"/>
    <property type="evidence" value="ECO:0007669"/>
    <property type="project" value="TreeGrafter"/>
</dbReference>
<evidence type="ECO:0000259" key="7">
    <source>
        <dbReference type="SMART" id="SM00316"/>
    </source>
</evidence>
<keyword evidence="5" id="KW-0694">RNA-binding</keyword>
<evidence type="ECO:0000256" key="4">
    <source>
        <dbReference type="ARBA" id="ARBA00022835"/>
    </source>
</evidence>
<name>A0A250X433_9CHLO</name>
<dbReference type="AlphaFoldDB" id="A0A250X433"/>
<reference evidence="8 9" key="1">
    <citation type="submission" date="2017-08" db="EMBL/GenBank/DDBJ databases">
        <title>Acidophilic green algal genome provides insights into adaptation to an acidic environment.</title>
        <authorList>
            <person name="Hirooka S."/>
            <person name="Hirose Y."/>
            <person name="Kanesaki Y."/>
            <person name="Higuchi S."/>
            <person name="Fujiwara T."/>
            <person name="Onuma R."/>
            <person name="Era A."/>
            <person name="Ohbayashi R."/>
            <person name="Uzuka A."/>
            <person name="Nozaki H."/>
            <person name="Yoshikawa H."/>
            <person name="Miyagishima S.Y."/>
        </authorList>
    </citation>
    <scope>NUCLEOTIDE SEQUENCE [LARGE SCALE GENOMIC DNA]</scope>
    <source>
        <strain evidence="8 9">NIES-2499</strain>
    </source>
</reference>
<dbReference type="GO" id="GO:0000176">
    <property type="term" value="C:nuclear exosome (RNase complex)"/>
    <property type="evidence" value="ECO:0007669"/>
    <property type="project" value="TreeGrafter"/>
</dbReference>
<dbReference type="OrthoDB" id="1650at2759"/>
<dbReference type="GO" id="GO:0003723">
    <property type="term" value="F:RNA binding"/>
    <property type="evidence" value="ECO:0007669"/>
    <property type="project" value="UniProtKB-KW"/>
</dbReference>
<dbReference type="Gene3D" id="2.40.50.140">
    <property type="entry name" value="Nucleic acid-binding proteins"/>
    <property type="match status" value="1"/>
</dbReference>
<accession>A0A250X433</accession>
<organism evidence="8 9">
    <name type="scientific">Chlamydomonas eustigma</name>
    <dbReference type="NCBI Taxonomy" id="1157962"/>
    <lineage>
        <taxon>Eukaryota</taxon>
        <taxon>Viridiplantae</taxon>
        <taxon>Chlorophyta</taxon>
        <taxon>core chlorophytes</taxon>
        <taxon>Chlorophyceae</taxon>
        <taxon>CS clade</taxon>
        <taxon>Chlamydomonadales</taxon>
        <taxon>Chlamydomonadaceae</taxon>
        <taxon>Chlamydomonas</taxon>
    </lineage>
</organism>
<dbReference type="Pfam" id="PF21266">
    <property type="entry name" value="S1_RRP4"/>
    <property type="match status" value="1"/>
</dbReference>
<dbReference type="GO" id="GO:0071051">
    <property type="term" value="P:poly(A)-dependent snoRNA 3'-end processing"/>
    <property type="evidence" value="ECO:0007669"/>
    <property type="project" value="TreeGrafter"/>
</dbReference>
<sequence length="315" mass="34412">MATSIRSFNGGSSLTLIEDAFSQVPGLLSLEKGFVAAGDDIEIEEQEGFLRGHGTYLVDNKLKATICGVVERVNKLVYVRPLKTRYTAEQGDVVIGRVTEVAGKRWKVNLKSRQEAGLLLSAVNLPGGMQRRRNAEDELNMRTLFKEGDLISAEVQQVMSEGGVALHTRSSKYGKLVAGHLLTIPASLVKRQKQHFVSMQTLGVDIILGCNGLIWVSPTSPAGEASNVPAAAVVAEEGFERCKALSRLQVEVTARVANCIRALASLFLPIYPATILDAYEIALEHSIPVKQILEDDFLSKLIESQVLRRSNELRT</sequence>
<comment type="similarity">
    <text evidence="2">Belongs to the RRP4 family.</text>
</comment>
<dbReference type="CDD" id="cd22525">
    <property type="entry name" value="KH-I_Rrp4_eukar"/>
    <property type="match status" value="1"/>
</dbReference>
<dbReference type="PANTHER" id="PTHR21321">
    <property type="entry name" value="PNAS-3 RELATED"/>
    <property type="match status" value="1"/>
</dbReference>
<dbReference type="Pfam" id="PF15985">
    <property type="entry name" value="KH_6"/>
    <property type="match status" value="1"/>
</dbReference>